<organism evidence="1 2">
    <name type="scientific">Anopheles maculatus</name>
    <dbReference type="NCBI Taxonomy" id="74869"/>
    <lineage>
        <taxon>Eukaryota</taxon>
        <taxon>Metazoa</taxon>
        <taxon>Ecdysozoa</taxon>
        <taxon>Arthropoda</taxon>
        <taxon>Hexapoda</taxon>
        <taxon>Insecta</taxon>
        <taxon>Pterygota</taxon>
        <taxon>Neoptera</taxon>
        <taxon>Endopterygota</taxon>
        <taxon>Diptera</taxon>
        <taxon>Nematocera</taxon>
        <taxon>Culicoidea</taxon>
        <taxon>Culicidae</taxon>
        <taxon>Anophelinae</taxon>
        <taxon>Anopheles</taxon>
        <taxon>Anopheles maculatus group</taxon>
    </lineage>
</organism>
<keyword evidence="2" id="KW-1185">Reference proteome</keyword>
<evidence type="ECO:0000313" key="1">
    <source>
        <dbReference type="EnsemblMetazoa" id="AMAM008042-PA"/>
    </source>
</evidence>
<dbReference type="Proteomes" id="UP000075901">
    <property type="component" value="Unassembled WGS sequence"/>
</dbReference>
<accession>A0A182SJK5</accession>
<evidence type="ECO:0000313" key="2">
    <source>
        <dbReference type="Proteomes" id="UP000075901"/>
    </source>
</evidence>
<protein>
    <submittedName>
        <fullName evidence="1">Uncharacterized protein</fullName>
    </submittedName>
</protein>
<dbReference type="EnsemblMetazoa" id="AMAM008042-RA">
    <property type="protein sequence ID" value="AMAM008042-PA"/>
    <property type="gene ID" value="AMAM008042"/>
</dbReference>
<reference evidence="2" key="1">
    <citation type="submission" date="2013-09" db="EMBL/GenBank/DDBJ databases">
        <title>The Genome Sequence of Anopheles maculatus species B.</title>
        <authorList>
            <consortium name="The Broad Institute Genomics Platform"/>
            <person name="Neafsey D.E."/>
            <person name="Besansky N."/>
            <person name="Howell P."/>
            <person name="Walton C."/>
            <person name="Young S.K."/>
            <person name="Zeng Q."/>
            <person name="Gargeya S."/>
            <person name="Fitzgerald M."/>
            <person name="Haas B."/>
            <person name="Abouelleil A."/>
            <person name="Allen A.W."/>
            <person name="Alvarado L."/>
            <person name="Arachchi H.M."/>
            <person name="Berlin A.M."/>
            <person name="Chapman S.B."/>
            <person name="Gainer-Dewar J."/>
            <person name="Goldberg J."/>
            <person name="Griggs A."/>
            <person name="Gujja S."/>
            <person name="Hansen M."/>
            <person name="Howarth C."/>
            <person name="Imamovic A."/>
            <person name="Ireland A."/>
            <person name="Larimer J."/>
            <person name="McCowan C."/>
            <person name="Murphy C."/>
            <person name="Pearson M."/>
            <person name="Poon T.W."/>
            <person name="Priest M."/>
            <person name="Roberts A."/>
            <person name="Saif S."/>
            <person name="Shea T."/>
            <person name="Sisk P."/>
            <person name="Sykes S."/>
            <person name="Wortman J."/>
            <person name="Nusbaum C."/>
            <person name="Birren B."/>
        </authorList>
    </citation>
    <scope>NUCLEOTIDE SEQUENCE [LARGE SCALE GENOMIC DNA]</scope>
    <source>
        <strain evidence="2">maculatus3</strain>
    </source>
</reference>
<dbReference type="AlphaFoldDB" id="A0A182SJK5"/>
<name>A0A182SJK5_9DIPT</name>
<sequence length="124" mass="13425">MPKRVKQCRNKDIVITADKNETNVTASSADNGCISSAVKSSNISDIPASTLAKGTDGAKEKPAGILATSAPRCCDAPLCNNSRKCIVRQKSQKIVLAPSSGEDHIYHIYGRCEVFPFDDWEVNR</sequence>
<dbReference type="VEuPathDB" id="VectorBase:AMAM008042"/>
<reference evidence="1" key="2">
    <citation type="submission" date="2020-05" db="UniProtKB">
        <authorList>
            <consortium name="EnsemblMetazoa"/>
        </authorList>
    </citation>
    <scope>IDENTIFICATION</scope>
    <source>
        <strain evidence="1">maculatus3</strain>
    </source>
</reference>
<proteinExistence type="predicted"/>